<evidence type="ECO:0000256" key="10">
    <source>
        <dbReference type="ARBA" id="ARBA00041746"/>
    </source>
</evidence>
<dbReference type="GO" id="GO:0030170">
    <property type="term" value="F:pyridoxal phosphate binding"/>
    <property type="evidence" value="ECO:0007669"/>
    <property type="project" value="InterPro"/>
</dbReference>
<evidence type="ECO:0000256" key="6">
    <source>
        <dbReference type="ARBA" id="ARBA00022679"/>
    </source>
</evidence>
<evidence type="ECO:0000256" key="12">
    <source>
        <dbReference type="ARBA" id="ARBA00042891"/>
    </source>
</evidence>
<dbReference type="GO" id="GO:0006520">
    <property type="term" value="P:amino acid metabolic process"/>
    <property type="evidence" value="ECO:0007669"/>
    <property type="project" value="InterPro"/>
</dbReference>
<dbReference type="GO" id="GO:0004069">
    <property type="term" value="F:L-aspartate:2-oxoglutarate aminotransferase activity"/>
    <property type="evidence" value="ECO:0007669"/>
    <property type="project" value="UniProtKB-EC"/>
</dbReference>
<sequence>MTTPFFNLTDTTDIIYAVQLTYQALKKYSSKNNNWKGDMKANLKCSINRFIRLLAKMEIQKMVENGKPEYSMFDLFELSEEDTDKRKLNLLFGGTHSCDTPSGRGLFPFFDIAYQGLGQDFETDAWAIRLFLEDGMEFFTSQTFSKNFGLYGNEAQILREKYHVYVLPNGRVNMSGLSTSNVDYFTSALADVL</sequence>
<dbReference type="RefSeq" id="XP_029655277.1">
    <property type="nucleotide sequence ID" value="XM_029799417.1"/>
</dbReference>
<gene>
    <name evidence="15" type="primary">LOC115228976</name>
</gene>
<evidence type="ECO:0000256" key="3">
    <source>
        <dbReference type="ARBA" id="ARBA00011738"/>
    </source>
</evidence>
<dbReference type="InterPro" id="IPR015421">
    <property type="entry name" value="PyrdxlP-dep_Trfase_major"/>
</dbReference>
<evidence type="ECO:0000256" key="9">
    <source>
        <dbReference type="ARBA" id="ARBA00041257"/>
    </source>
</evidence>
<evidence type="ECO:0000313" key="14">
    <source>
        <dbReference type="Proteomes" id="UP000515154"/>
    </source>
</evidence>
<dbReference type="Proteomes" id="UP000515154">
    <property type="component" value="Unplaced"/>
</dbReference>
<dbReference type="InterPro" id="IPR000796">
    <property type="entry name" value="Asp_trans"/>
</dbReference>
<dbReference type="EC" id="2.6.1.1" evidence="4"/>
<evidence type="ECO:0000256" key="2">
    <source>
        <dbReference type="ARBA" id="ARBA00007441"/>
    </source>
</evidence>
<dbReference type="SUPFAM" id="SSF53383">
    <property type="entry name" value="PLP-dependent transferases"/>
    <property type="match status" value="1"/>
</dbReference>
<keyword evidence="14" id="KW-1185">Reference proteome</keyword>
<evidence type="ECO:0000313" key="15">
    <source>
        <dbReference type="RefSeq" id="XP_029655277.1"/>
    </source>
</evidence>
<comment type="subunit">
    <text evidence="3">Homodimer.</text>
</comment>
<comment type="cofactor">
    <cofactor evidence="1">
        <name>pyridoxal 5'-phosphate</name>
        <dbReference type="ChEBI" id="CHEBI:597326"/>
    </cofactor>
</comment>
<name>A0A6P7U161_9MOLL</name>
<dbReference type="KEGG" id="osn:115228976"/>
<protein>
    <recommendedName>
        <fullName evidence="8">Aspartate aminotransferase, mitochondrial</fullName>
        <ecNumber evidence="4">2.6.1.1</ecNumber>
    </recommendedName>
    <alternativeName>
        <fullName evidence="9">Kynurenine aminotransferase 4</fullName>
    </alternativeName>
    <alternativeName>
        <fullName evidence="12">Kynurenine aminotransferase IV</fullName>
    </alternativeName>
    <alternativeName>
        <fullName evidence="11">Kynurenine--oxoglutarate transaminase 4</fullName>
    </alternativeName>
    <alternativeName>
        <fullName evidence="10">Kynurenine--oxoglutarate transaminase IV</fullName>
    </alternativeName>
</protein>
<evidence type="ECO:0000256" key="11">
    <source>
        <dbReference type="ARBA" id="ARBA00042867"/>
    </source>
</evidence>
<dbReference type="InterPro" id="IPR004839">
    <property type="entry name" value="Aminotransferase_I/II_large"/>
</dbReference>
<dbReference type="Gene3D" id="3.40.640.10">
    <property type="entry name" value="Type I PLP-dependent aspartate aminotransferase-like (Major domain)"/>
    <property type="match status" value="1"/>
</dbReference>
<evidence type="ECO:0000256" key="8">
    <source>
        <dbReference type="ARBA" id="ARBA00040891"/>
    </source>
</evidence>
<feature type="domain" description="Aminotransferase class I/classII large" evidence="13">
    <location>
        <begin position="104"/>
        <end position="152"/>
    </location>
</feature>
<comment type="similarity">
    <text evidence="2">Belongs to the class-I pyridoxal-phosphate-dependent aminotransferase family.</text>
</comment>
<dbReference type="AlphaFoldDB" id="A0A6P7U161"/>
<organism evidence="14 15">
    <name type="scientific">Octopus sinensis</name>
    <name type="common">East Asian common octopus</name>
    <dbReference type="NCBI Taxonomy" id="2607531"/>
    <lineage>
        <taxon>Eukaryota</taxon>
        <taxon>Metazoa</taxon>
        <taxon>Spiralia</taxon>
        <taxon>Lophotrochozoa</taxon>
        <taxon>Mollusca</taxon>
        <taxon>Cephalopoda</taxon>
        <taxon>Coleoidea</taxon>
        <taxon>Octopodiformes</taxon>
        <taxon>Octopoda</taxon>
        <taxon>Incirrata</taxon>
        <taxon>Octopodidae</taxon>
        <taxon>Octopus</taxon>
    </lineage>
</organism>
<dbReference type="InterPro" id="IPR015424">
    <property type="entry name" value="PyrdxlP-dep_Trfase"/>
</dbReference>
<reference evidence="15" key="1">
    <citation type="submission" date="2025-08" db="UniProtKB">
        <authorList>
            <consortium name="RefSeq"/>
        </authorList>
    </citation>
    <scope>IDENTIFICATION</scope>
</reference>
<proteinExistence type="inferred from homology"/>
<dbReference type="InterPro" id="IPR015422">
    <property type="entry name" value="PyrdxlP-dep_Trfase_small"/>
</dbReference>
<dbReference type="PANTHER" id="PTHR11879">
    <property type="entry name" value="ASPARTATE AMINOTRANSFERASE"/>
    <property type="match status" value="1"/>
</dbReference>
<dbReference type="Gene3D" id="3.90.1150.10">
    <property type="entry name" value="Aspartate Aminotransferase, domain 1"/>
    <property type="match status" value="1"/>
</dbReference>
<evidence type="ECO:0000259" key="13">
    <source>
        <dbReference type="Pfam" id="PF00155"/>
    </source>
</evidence>
<accession>A0A6P7U161</accession>
<evidence type="ECO:0000256" key="1">
    <source>
        <dbReference type="ARBA" id="ARBA00001933"/>
    </source>
</evidence>
<keyword evidence="6" id="KW-0808">Transferase</keyword>
<keyword evidence="5" id="KW-0032">Aminotransferase</keyword>
<dbReference type="PANTHER" id="PTHR11879:SF22">
    <property type="entry name" value="ASPARTATE AMINOTRANSFERASE, MITOCHONDRIAL"/>
    <property type="match status" value="1"/>
</dbReference>
<keyword evidence="7" id="KW-0663">Pyridoxal phosphate</keyword>
<evidence type="ECO:0000256" key="4">
    <source>
        <dbReference type="ARBA" id="ARBA00012753"/>
    </source>
</evidence>
<dbReference type="Pfam" id="PF00155">
    <property type="entry name" value="Aminotran_1_2"/>
    <property type="match status" value="1"/>
</dbReference>
<evidence type="ECO:0000256" key="7">
    <source>
        <dbReference type="ARBA" id="ARBA00022898"/>
    </source>
</evidence>
<evidence type="ECO:0000256" key="5">
    <source>
        <dbReference type="ARBA" id="ARBA00022576"/>
    </source>
</evidence>